<evidence type="ECO:0000313" key="2">
    <source>
        <dbReference type="Proteomes" id="UP000500953"/>
    </source>
</evidence>
<dbReference type="Proteomes" id="UP000500953">
    <property type="component" value="Chromosome"/>
</dbReference>
<evidence type="ECO:0000313" key="1">
    <source>
        <dbReference type="EMBL" id="QIS22150.1"/>
    </source>
</evidence>
<gene>
    <name evidence="1" type="ORF">F6W96_31200</name>
</gene>
<proteinExistence type="predicted"/>
<reference evidence="1 2" key="1">
    <citation type="journal article" date="2019" name="ACS Chem. Biol.">
        <title>Identification and Mobilization of a Cryptic Antibiotic Biosynthesis Gene Locus from a Human-Pathogenic Nocardia Isolate.</title>
        <authorList>
            <person name="Herisse M."/>
            <person name="Ishida K."/>
            <person name="Porter J.L."/>
            <person name="Howden B."/>
            <person name="Hertweck C."/>
            <person name="Stinear T.P."/>
            <person name="Pidot S.J."/>
        </authorList>
    </citation>
    <scope>NUCLEOTIDE SEQUENCE [LARGE SCALE GENOMIC DNA]</scope>
    <source>
        <strain evidence="1 2">AUSMDU00012715</strain>
    </source>
</reference>
<sequence length="70" mass="7320">MPGLPAEKCCGEMISRLVLARSACAEDCWDEGYGIEVFRRASVCAVVGADVVVPVVVDGLDGEQPVAPVL</sequence>
<protein>
    <submittedName>
        <fullName evidence="1">Uncharacterized protein</fullName>
    </submittedName>
</protein>
<name>A0A6G9Z9R1_9NOCA</name>
<dbReference type="AlphaFoldDB" id="A0A6G9Z9R1"/>
<dbReference type="EMBL" id="CP046173">
    <property type="protein sequence ID" value="QIS22150.1"/>
    <property type="molecule type" value="Genomic_DNA"/>
</dbReference>
<accession>A0A6G9Z9R1</accession>
<dbReference type="RefSeq" id="WP_167489591.1">
    <property type="nucleotide sequence ID" value="NZ_CP046173.1"/>
</dbReference>
<organism evidence="1 2">
    <name type="scientific">Nocardia terpenica</name>
    <dbReference type="NCBI Taxonomy" id="455432"/>
    <lineage>
        <taxon>Bacteria</taxon>
        <taxon>Bacillati</taxon>
        <taxon>Actinomycetota</taxon>
        <taxon>Actinomycetes</taxon>
        <taxon>Mycobacteriales</taxon>
        <taxon>Nocardiaceae</taxon>
        <taxon>Nocardia</taxon>
    </lineage>
</organism>